<dbReference type="InterPro" id="IPR010036">
    <property type="entry name" value="MDP_1_eu_arc"/>
</dbReference>
<accession>A0ABQ5D1I0</accession>
<evidence type="ECO:0000313" key="3">
    <source>
        <dbReference type="Proteomes" id="UP001151760"/>
    </source>
</evidence>
<gene>
    <name evidence="2" type="ORF">Tco_0922472</name>
</gene>
<reference evidence="2" key="1">
    <citation type="journal article" date="2022" name="Int. J. Mol. Sci.">
        <title>Draft Genome of Tanacetum Coccineum: Genomic Comparison of Closely Related Tanacetum-Family Plants.</title>
        <authorList>
            <person name="Yamashiro T."/>
            <person name="Shiraishi A."/>
            <person name="Nakayama K."/>
            <person name="Satake H."/>
        </authorList>
    </citation>
    <scope>NUCLEOTIDE SEQUENCE</scope>
</reference>
<dbReference type="Proteomes" id="UP001151760">
    <property type="component" value="Unassembled WGS sequence"/>
</dbReference>
<feature type="compositionally biased region" description="Polar residues" evidence="1">
    <location>
        <begin position="453"/>
        <end position="465"/>
    </location>
</feature>
<dbReference type="SFLD" id="SFLDG01131">
    <property type="entry name" value="C1.5.2:_MDP_Like"/>
    <property type="match status" value="1"/>
</dbReference>
<dbReference type="InterPro" id="IPR010033">
    <property type="entry name" value="HAD_SF_ppase_IIIC"/>
</dbReference>
<proteinExistence type="predicted"/>
<dbReference type="Gene3D" id="3.40.50.1000">
    <property type="entry name" value="HAD superfamily/HAD-like"/>
    <property type="match status" value="1"/>
</dbReference>
<dbReference type="InterPro" id="IPR023214">
    <property type="entry name" value="HAD_sf"/>
</dbReference>
<dbReference type="InterPro" id="IPR036412">
    <property type="entry name" value="HAD-like_sf"/>
</dbReference>
<dbReference type="InterPro" id="IPR044680">
    <property type="entry name" value="EX1/2"/>
</dbReference>
<organism evidence="2 3">
    <name type="scientific">Tanacetum coccineum</name>
    <dbReference type="NCBI Taxonomy" id="301880"/>
    <lineage>
        <taxon>Eukaryota</taxon>
        <taxon>Viridiplantae</taxon>
        <taxon>Streptophyta</taxon>
        <taxon>Embryophyta</taxon>
        <taxon>Tracheophyta</taxon>
        <taxon>Spermatophyta</taxon>
        <taxon>Magnoliopsida</taxon>
        <taxon>eudicotyledons</taxon>
        <taxon>Gunneridae</taxon>
        <taxon>Pentapetalae</taxon>
        <taxon>asterids</taxon>
        <taxon>campanulids</taxon>
        <taxon>Asterales</taxon>
        <taxon>Asteraceae</taxon>
        <taxon>Asteroideae</taxon>
        <taxon>Anthemideae</taxon>
        <taxon>Anthemidinae</taxon>
        <taxon>Tanacetum</taxon>
    </lineage>
</organism>
<dbReference type="SFLD" id="SFLDS00003">
    <property type="entry name" value="Haloacid_Dehalogenase"/>
    <property type="match status" value="1"/>
</dbReference>
<keyword evidence="3" id="KW-1185">Reference proteome</keyword>
<dbReference type="Pfam" id="PF12689">
    <property type="entry name" value="Acid_PPase"/>
    <property type="match status" value="2"/>
</dbReference>
<dbReference type="EMBL" id="BQNB010014758">
    <property type="protein sequence ID" value="GJT32053.1"/>
    <property type="molecule type" value="Genomic_DNA"/>
</dbReference>
<protein>
    <submittedName>
        <fullName evidence="2">Protein executer 1, chloroplastic</fullName>
    </submittedName>
</protein>
<feature type="compositionally biased region" description="Acidic residues" evidence="1">
    <location>
        <begin position="554"/>
        <end position="566"/>
    </location>
</feature>
<name>A0ABQ5D1I0_9ASTR</name>
<evidence type="ECO:0000313" key="2">
    <source>
        <dbReference type="EMBL" id="GJT32053.1"/>
    </source>
</evidence>
<reference evidence="2" key="2">
    <citation type="submission" date="2022-01" db="EMBL/GenBank/DDBJ databases">
        <authorList>
            <person name="Yamashiro T."/>
            <person name="Shiraishi A."/>
            <person name="Satake H."/>
            <person name="Nakayama K."/>
        </authorList>
    </citation>
    <scope>NUCLEOTIDE SEQUENCE</scope>
</reference>
<feature type="region of interest" description="Disordered" evidence="1">
    <location>
        <begin position="451"/>
        <end position="474"/>
    </location>
</feature>
<dbReference type="SFLD" id="SFLDG01129">
    <property type="entry name" value="C1.5:_HAD__Beta-PGM__Phosphata"/>
    <property type="match status" value="1"/>
</dbReference>
<feature type="region of interest" description="Disordered" evidence="1">
    <location>
        <begin position="541"/>
        <end position="582"/>
    </location>
</feature>
<dbReference type="PANTHER" id="PTHR33917:SF3">
    <property type="entry name" value="PROTEIN EXECUTER 1, CHLOROPLASTIC"/>
    <property type="match status" value="1"/>
</dbReference>
<dbReference type="Pfam" id="PF12014">
    <property type="entry name" value="Cyclin_D1_bind"/>
    <property type="match status" value="1"/>
</dbReference>
<sequence length="861" mass="96760">MGDQKVKNEAMEIMGLFQVLPRLVVFDLDYTLWPFYCECRSKRETPSMYPHAKGILHALKDKGVDMAIASRSPTKDIAETFIDKLGIKPLFVAQVEKYHSCLTMCKGECPYYGVKIKYLWLVLCSLQLAGLLTFHIRGAISDGARLLYLKCFVALQDFGINNPKFSSFMDYWSHKTEHFKKIHEKTRVPYESMLFFDDEDRNIGPVSKLGVTAILVNNGVTLGAFRQGLTQFSQGPSSSKRDKKNNGNGFQESVRSVIKWFDDYVIGYKKYEMKDDDESEDWDWERWKKHFLEVDEHERLVSILKSHLDRAILKEDYEDAARIKVAIAAAATNDTVGRVMSYLSRAIEEERYMDAAFVRDYANAGLVGWWAGISDDNKDPYGRIIHISAEHGRYLARSYSPSALSAGSSQLATASDGAPVFEVFLTMNENGEYKHQAVYLKRPHVPRHFPAVSSKSSGLTNSISPPDTVGDKGDLFVKDIEDTDDDKDMDDDSDMAEESAFENILRDMIPGAKDLKVKVLNVTKPGKIDTDLISKVVGQIVDEGDTEEKGGESDATDDGDESEGGIDEEKHNIDIDSSNSVIDGESKDQVAVKIVVGGLLQKASNGTSLKELIRVPAKLEKSSRSSFSFSIEKEKQQVSSRNAESLKKKKTRYQGNRSTDSVMLDLAKSIGKGKIPMKVLRDVSQLINHTINRAKNRQPLSGTTTFSRIELPKTRDPLNGLYVGAHGLYTSEVIQLRRKFGQWQDDGGMKELSTLEFYEYVEAVKLTGDPYVPAGQVAFRAKVGTKYQLPHKGIIPEEFGIARYRGQGRLAEPGYVNPRWVDGELVILDGKYIKGGPVVGFVYWAPEYQFLMFFNQLRLQN</sequence>
<dbReference type="PANTHER" id="PTHR33917">
    <property type="entry name" value="PROTEIN EXECUTER 1, CHLOROPLASTIC"/>
    <property type="match status" value="1"/>
</dbReference>
<dbReference type="NCBIfam" id="TIGR01681">
    <property type="entry name" value="HAD-SF-IIIC"/>
    <property type="match status" value="1"/>
</dbReference>
<evidence type="ECO:0000256" key="1">
    <source>
        <dbReference type="SAM" id="MobiDB-lite"/>
    </source>
</evidence>
<dbReference type="SUPFAM" id="SSF56784">
    <property type="entry name" value="HAD-like"/>
    <property type="match status" value="1"/>
</dbReference>
<comment type="caution">
    <text evidence="2">The sequence shown here is derived from an EMBL/GenBank/DDBJ whole genome shotgun (WGS) entry which is preliminary data.</text>
</comment>